<proteinExistence type="predicted"/>
<organism evidence="1">
    <name type="scientific">marine sediment metagenome</name>
    <dbReference type="NCBI Taxonomy" id="412755"/>
    <lineage>
        <taxon>unclassified sequences</taxon>
        <taxon>metagenomes</taxon>
        <taxon>ecological metagenomes</taxon>
    </lineage>
</organism>
<gene>
    <name evidence="1" type="ORF">S01H4_22450</name>
</gene>
<protein>
    <submittedName>
        <fullName evidence="1">Uncharacterized protein</fullName>
    </submittedName>
</protein>
<name>X1CTJ6_9ZZZZ</name>
<accession>X1CTJ6</accession>
<dbReference type="AlphaFoldDB" id="X1CTJ6"/>
<dbReference type="EMBL" id="BART01010294">
    <property type="protein sequence ID" value="GAG87526.1"/>
    <property type="molecule type" value="Genomic_DNA"/>
</dbReference>
<sequence>MQKELRKLFRKVEPETKKKMIKFYIKHLNLYRQGTNVMSGLRIISFERIVCGMAC</sequence>
<feature type="non-terminal residue" evidence="1">
    <location>
        <position position="55"/>
    </location>
</feature>
<comment type="caution">
    <text evidence="1">The sequence shown here is derived from an EMBL/GenBank/DDBJ whole genome shotgun (WGS) entry which is preliminary data.</text>
</comment>
<reference evidence="1" key="1">
    <citation type="journal article" date="2014" name="Front. Microbiol.">
        <title>High frequency of phylogenetically diverse reductive dehalogenase-homologous genes in deep subseafloor sedimentary metagenomes.</title>
        <authorList>
            <person name="Kawai M."/>
            <person name="Futagami T."/>
            <person name="Toyoda A."/>
            <person name="Takaki Y."/>
            <person name="Nishi S."/>
            <person name="Hori S."/>
            <person name="Arai W."/>
            <person name="Tsubouchi T."/>
            <person name="Morono Y."/>
            <person name="Uchiyama I."/>
            <person name="Ito T."/>
            <person name="Fujiyama A."/>
            <person name="Inagaki F."/>
            <person name="Takami H."/>
        </authorList>
    </citation>
    <scope>NUCLEOTIDE SEQUENCE</scope>
    <source>
        <strain evidence="1">Expedition CK06-06</strain>
    </source>
</reference>
<evidence type="ECO:0000313" key="1">
    <source>
        <dbReference type="EMBL" id="GAG87526.1"/>
    </source>
</evidence>